<dbReference type="EMBL" id="CP018911">
    <property type="protein sequence ID" value="AZU02905.1"/>
    <property type="molecule type" value="Genomic_DNA"/>
</dbReference>
<evidence type="ECO:0000256" key="5">
    <source>
        <dbReference type="PROSITE-ProRule" id="PRU00182"/>
    </source>
</evidence>
<dbReference type="SUPFAM" id="SSF55174">
    <property type="entry name" value="Alpha-L RNA-binding motif"/>
    <property type="match status" value="1"/>
</dbReference>
<dbReference type="Gene3D" id="3.10.290.10">
    <property type="entry name" value="RNA-binding S4 domain"/>
    <property type="match status" value="1"/>
</dbReference>
<gene>
    <name evidence="9" type="ORF">X907_0357</name>
</gene>
<dbReference type="PANTHER" id="PTHR21600">
    <property type="entry name" value="MITOCHONDRIAL RNA PSEUDOURIDINE SYNTHASE"/>
    <property type="match status" value="1"/>
</dbReference>
<evidence type="ECO:0000259" key="7">
    <source>
        <dbReference type="Pfam" id="PF00849"/>
    </source>
</evidence>
<comment type="catalytic activity">
    <reaction evidence="3">
        <text>uridine(1911/1915/1917) in 23S rRNA = pseudouridine(1911/1915/1917) in 23S rRNA</text>
        <dbReference type="Rhea" id="RHEA:42524"/>
        <dbReference type="Rhea" id="RHEA-COMP:10097"/>
        <dbReference type="Rhea" id="RHEA-COMP:10098"/>
        <dbReference type="ChEBI" id="CHEBI:65314"/>
        <dbReference type="ChEBI" id="CHEBI:65315"/>
        <dbReference type="EC" id="5.4.99.23"/>
    </reaction>
</comment>
<dbReference type="GO" id="GO:0000455">
    <property type="term" value="P:enzyme-directed rRNA pseudouridine synthesis"/>
    <property type="evidence" value="ECO:0007669"/>
    <property type="project" value="UniProtKB-ARBA"/>
</dbReference>
<feature type="domain" description="RNA-binding S4" evidence="8">
    <location>
        <begin position="50"/>
        <end position="93"/>
    </location>
</feature>
<proteinExistence type="inferred from homology"/>
<organism evidence="9 10">
    <name type="scientific">Glycocaulis alkaliphilus</name>
    <dbReference type="NCBI Taxonomy" id="1434191"/>
    <lineage>
        <taxon>Bacteria</taxon>
        <taxon>Pseudomonadati</taxon>
        <taxon>Pseudomonadota</taxon>
        <taxon>Alphaproteobacteria</taxon>
        <taxon>Maricaulales</taxon>
        <taxon>Maricaulaceae</taxon>
        <taxon>Glycocaulis</taxon>
    </lineage>
</organism>
<dbReference type="InterPro" id="IPR006145">
    <property type="entry name" value="PsdUridine_synth_RsuA/RluA"/>
</dbReference>
<dbReference type="InterPro" id="IPR002942">
    <property type="entry name" value="S4_RNA-bd"/>
</dbReference>
<accession>A0A3T0E696</accession>
<dbReference type="Pfam" id="PF01479">
    <property type="entry name" value="S4"/>
    <property type="match status" value="1"/>
</dbReference>
<evidence type="ECO:0000256" key="3">
    <source>
        <dbReference type="ARBA" id="ARBA00036882"/>
    </source>
</evidence>
<dbReference type="EC" id="5.4.99.-" evidence="6"/>
<keyword evidence="2 6" id="KW-0413">Isomerase</keyword>
<evidence type="ECO:0000256" key="1">
    <source>
        <dbReference type="ARBA" id="ARBA00010876"/>
    </source>
</evidence>
<dbReference type="PROSITE" id="PS01129">
    <property type="entry name" value="PSI_RLU"/>
    <property type="match status" value="1"/>
</dbReference>
<dbReference type="InterPro" id="IPR006224">
    <property type="entry name" value="PsdUridine_synth_RluA-like_CS"/>
</dbReference>
<keyword evidence="10" id="KW-1185">Reference proteome</keyword>
<dbReference type="InterPro" id="IPR006225">
    <property type="entry name" value="PsdUridine_synth_RluC/D"/>
</dbReference>
<dbReference type="GO" id="GO:0003723">
    <property type="term" value="F:RNA binding"/>
    <property type="evidence" value="ECO:0007669"/>
    <property type="project" value="UniProtKB-KW"/>
</dbReference>
<keyword evidence="5" id="KW-0694">RNA-binding</keyword>
<dbReference type="GO" id="GO:0160140">
    <property type="term" value="F:23S rRNA pseudouridine(1911/1915/1917) synthase activity"/>
    <property type="evidence" value="ECO:0007669"/>
    <property type="project" value="UniProtKB-EC"/>
</dbReference>
<dbReference type="CDD" id="cd02869">
    <property type="entry name" value="PseudoU_synth_RluA_like"/>
    <property type="match status" value="1"/>
</dbReference>
<dbReference type="InterPro" id="IPR050188">
    <property type="entry name" value="RluA_PseudoU_synthase"/>
</dbReference>
<feature type="active site" evidence="4">
    <location>
        <position position="174"/>
    </location>
</feature>
<protein>
    <recommendedName>
        <fullName evidence="6">Pseudouridine synthase</fullName>
        <ecNumber evidence="6">5.4.99.-</ecNumber>
    </recommendedName>
</protein>
<dbReference type="InterPro" id="IPR020103">
    <property type="entry name" value="PsdUridine_synth_cat_dom_sf"/>
</dbReference>
<dbReference type="AlphaFoldDB" id="A0A3T0E696"/>
<evidence type="ECO:0000259" key="8">
    <source>
        <dbReference type="Pfam" id="PF01479"/>
    </source>
</evidence>
<evidence type="ECO:0000313" key="10">
    <source>
        <dbReference type="Proteomes" id="UP000286954"/>
    </source>
</evidence>
<dbReference type="KEGG" id="gak:X907_0357"/>
<comment type="similarity">
    <text evidence="1 6">Belongs to the pseudouridine synthase RluA family.</text>
</comment>
<evidence type="ECO:0000256" key="2">
    <source>
        <dbReference type="ARBA" id="ARBA00023235"/>
    </source>
</evidence>
<reference evidence="9 10" key="1">
    <citation type="submission" date="2016-12" db="EMBL/GenBank/DDBJ databases">
        <title>The genome of dimorphic prosthecate Glycocaulis alkaliphilus 6b-8t, isolated from crude oil dictates its adaptability in petroleum environments.</title>
        <authorList>
            <person name="Wu X.-L."/>
            <person name="Geng S."/>
        </authorList>
    </citation>
    <scope>NUCLEOTIDE SEQUENCE [LARGE SCALE GENOMIC DNA]</scope>
    <source>
        <strain evidence="9 10">6B-8</strain>
    </source>
</reference>
<feature type="domain" description="Pseudouridine synthase RsuA/RluA-like" evidence="7">
    <location>
        <begin position="123"/>
        <end position="292"/>
    </location>
</feature>
<comment type="function">
    <text evidence="6">Responsible for synthesis of pseudouridine from uracil.</text>
</comment>
<dbReference type="CDD" id="cd00165">
    <property type="entry name" value="S4"/>
    <property type="match status" value="1"/>
</dbReference>
<dbReference type="PANTHER" id="PTHR21600:SF44">
    <property type="entry name" value="RIBOSOMAL LARGE SUBUNIT PSEUDOURIDINE SYNTHASE D"/>
    <property type="match status" value="1"/>
</dbReference>
<dbReference type="Gene3D" id="3.30.2350.10">
    <property type="entry name" value="Pseudouridine synthase"/>
    <property type="match status" value="1"/>
</dbReference>
<dbReference type="Proteomes" id="UP000286954">
    <property type="component" value="Chromosome"/>
</dbReference>
<dbReference type="SUPFAM" id="SSF55120">
    <property type="entry name" value="Pseudouridine synthase"/>
    <property type="match status" value="1"/>
</dbReference>
<dbReference type="NCBIfam" id="TIGR00005">
    <property type="entry name" value="rluA_subfam"/>
    <property type="match status" value="1"/>
</dbReference>
<evidence type="ECO:0000313" key="9">
    <source>
        <dbReference type="EMBL" id="AZU02905.1"/>
    </source>
</evidence>
<sequence length="364" mass="40040">MLQNFDALQHYTDALHKKHAWRSNLPGRMQAVNPPDTRQIEAGADDAGERLDRWITGQWPELSRSRCKALIEGGALAVNGEALTDPSAKVREGYIYTLTMPALEPAVPKPENIPLDILHEDDDLIVINKPAGLTVHPGAGAWTGTLVHALLHHCKDSLSGIGGVERPGIVHRIDKDTSGVLVVAKNDIAHRYLSKQFAKHTVERAYLAFTRGAPRPREGVIATRLARSTRDRLKMAVLKWESAGGKDAITHYQVQEIYGQEAKAPIGTPLAALVECRLETGRTHQIRVHMEHLGHALIGDRVYGPQKTSQLKGVPDLPEIKALGRQALHASVLGFVHPSTREEMVFQTPLPDDLQSLHAALKRV</sequence>
<dbReference type="InterPro" id="IPR036986">
    <property type="entry name" value="S4_RNA-bd_sf"/>
</dbReference>
<comment type="catalytic activity">
    <reaction evidence="6">
        <text>a uridine in RNA = a pseudouridine in RNA</text>
        <dbReference type="Rhea" id="RHEA:48348"/>
        <dbReference type="Rhea" id="RHEA-COMP:12068"/>
        <dbReference type="Rhea" id="RHEA-COMP:12069"/>
        <dbReference type="ChEBI" id="CHEBI:65314"/>
        <dbReference type="ChEBI" id="CHEBI:65315"/>
    </reaction>
</comment>
<evidence type="ECO:0000256" key="4">
    <source>
        <dbReference type="PIRSR" id="PIRSR606225-1"/>
    </source>
</evidence>
<dbReference type="PROSITE" id="PS50889">
    <property type="entry name" value="S4"/>
    <property type="match status" value="1"/>
</dbReference>
<name>A0A3T0E696_9PROT</name>
<dbReference type="Pfam" id="PF00849">
    <property type="entry name" value="PseudoU_synth_2"/>
    <property type="match status" value="1"/>
</dbReference>
<evidence type="ECO:0000256" key="6">
    <source>
        <dbReference type="RuleBase" id="RU362028"/>
    </source>
</evidence>